<dbReference type="Proteomes" id="UP000525298">
    <property type="component" value="Unassembled WGS sequence"/>
</dbReference>
<dbReference type="GO" id="GO:0072344">
    <property type="term" value="P:rescue of stalled ribosome"/>
    <property type="evidence" value="ECO:0007669"/>
    <property type="project" value="TreeGrafter"/>
</dbReference>
<reference evidence="4 5" key="1">
    <citation type="submission" date="2020-07" db="EMBL/GenBank/DDBJ databases">
        <title>Genomic Encyclopedia of Type Strains, Phase IV (KMG-IV): sequencing the most valuable type-strain genomes for metagenomic binning, comparative biology and taxonomic classification.</title>
        <authorList>
            <person name="Goeker M."/>
        </authorList>
    </citation>
    <scope>NUCLEOTIDE SEQUENCE [LARGE SCALE GENOMIC DNA]</scope>
    <source>
        <strain evidence="4 5">DSM 17721</strain>
    </source>
</reference>
<feature type="domain" description="Prokaryotic-type class I peptide chain release factors" evidence="3">
    <location>
        <begin position="7"/>
        <end position="133"/>
    </location>
</feature>
<evidence type="ECO:0000256" key="1">
    <source>
        <dbReference type="ARBA" id="ARBA00010835"/>
    </source>
</evidence>
<sequence length="141" mass="15997">MITVTEELAIPENELWFTASGSGGPGGQHVNKTSSRITLWFDVAGSPSLDLEQKERIQQRLPTRINKNGLLHISAQRHRSQTANREQTIERFAQLIAEALKETPARKKTGIPRGAKKRRLENKKHQGRKKQLRTKIPSDEQ</sequence>
<feature type="region of interest" description="Disordered" evidence="2">
    <location>
        <begin position="101"/>
        <end position="141"/>
    </location>
</feature>
<comment type="caution">
    <text evidence="4">The sequence shown here is derived from an EMBL/GenBank/DDBJ whole genome shotgun (WGS) entry which is preliminary data.</text>
</comment>
<organism evidence="4 5">
    <name type="scientific">Desulfosalsimonas propionicica</name>
    <dbReference type="NCBI Taxonomy" id="332175"/>
    <lineage>
        <taxon>Bacteria</taxon>
        <taxon>Pseudomonadati</taxon>
        <taxon>Thermodesulfobacteriota</taxon>
        <taxon>Desulfobacteria</taxon>
        <taxon>Desulfobacterales</taxon>
        <taxon>Desulfosalsimonadaceae</taxon>
        <taxon>Desulfosalsimonas</taxon>
    </lineage>
</organism>
<evidence type="ECO:0000256" key="2">
    <source>
        <dbReference type="SAM" id="MobiDB-lite"/>
    </source>
</evidence>
<dbReference type="Gene3D" id="3.30.160.20">
    <property type="match status" value="1"/>
</dbReference>
<keyword evidence="5" id="KW-1185">Reference proteome</keyword>
<comment type="similarity">
    <text evidence="1">Belongs to the prokaryotic/mitochondrial release factor family.</text>
</comment>
<dbReference type="Pfam" id="PF00472">
    <property type="entry name" value="RF-1"/>
    <property type="match status" value="1"/>
</dbReference>
<dbReference type="EMBL" id="JACDUS010000004">
    <property type="protein sequence ID" value="MBA2881421.1"/>
    <property type="molecule type" value="Genomic_DNA"/>
</dbReference>
<evidence type="ECO:0000313" key="4">
    <source>
        <dbReference type="EMBL" id="MBA2881421.1"/>
    </source>
</evidence>
<dbReference type="RefSeq" id="WP_181551083.1">
    <property type="nucleotide sequence ID" value="NZ_JACDUS010000004.1"/>
</dbReference>
<name>A0A7W0HKT7_9BACT</name>
<accession>A0A7W0HKT7</accession>
<dbReference type="InterPro" id="IPR000352">
    <property type="entry name" value="Pep_chain_release_fac_I"/>
</dbReference>
<dbReference type="AlphaFoldDB" id="A0A7W0HKT7"/>
<dbReference type="NCBIfam" id="NF006718">
    <property type="entry name" value="PRK09256.1"/>
    <property type="match status" value="1"/>
</dbReference>
<gene>
    <name evidence="4" type="ORF">HNR65_001748</name>
</gene>
<dbReference type="PANTHER" id="PTHR47814:SF1">
    <property type="entry name" value="PEPTIDYL-TRNA HYDROLASE ARFB"/>
    <property type="match status" value="1"/>
</dbReference>
<dbReference type="GO" id="GO:0003747">
    <property type="term" value="F:translation release factor activity"/>
    <property type="evidence" value="ECO:0007669"/>
    <property type="project" value="InterPro"/>
</dbReference>
<dbReference type="GO" id="GO:0043022">
    <property type="term" value="F:ribosome binding"/>
    <property type="evidence" value="ECO:0007669"/>
    <property type="project" value="TreeGrafter"/>
</dbReference>
<dbReference type="PANTHER" id="PTHR47814">
    <property type="entry name" value="PEPTIDYL-TRNA HYDROLASE ARFB"/>
    <property type="match status" value="1"/>
</dbReference>
<feature type="compositionally biased region" description="Basic residues" evidence="2">
    <location>
        <begin position="106"/>
        <end position="133"/>
    </location>
</feature>
<proteinExistence type="inferred from homology"/>
<dbReference type="InterPro" id="IPR045853">
    <property type="entry name" value="Pep_chain_release_fac_I_sf"/>
</dbReference>
<evidence type="ECO:0000259" key="3">
    <source>
        <dbReference type="Pfam" id="PF00472"/>
    </source>
</evidence>
<protein>
    <submittedName>
        <fullName evidence="4">Ribosome-associated protein</fullName>
    </submittedName>
</protein>
<dbReference type="GO" id="GO:0004045">
    <property type="term" value="F:peptidyl-tRNA hydrolase activity"/>
    <property type="evidence" value="ECO:0007669"/>
    <property type="project" value="TreeGrafter"/>
</dbReference>
<evidence type="ECO:0000313" key="5">
    <source>
        <dbReference type="Proteomes" id="UP000525298"/>
    </source>
</evidence>
<dbReference type="SUPFAM" id="SSF75620">
    <property type="entry name" value="Release factor"/>
    <property type="match status" value="1"/>
</dbReference>